<proteinExistence type="predicted"/>
<organism evidence="2 3">
    <name type="scientific">Triparma columacea</name>
    <dbReference type="NCBI Taxonomy" id="722753"/>
    <lineage>
        <taxon>Eukaryota</taxon>
        <taxon>Sar</taxon>
        <taxon>Stramenopiles</taxon>
        <taxon>Ochrophyta</taxon>
        <taxon>Bolidophyceae</taxon>
        <taxon>Parmales</taxon>
        <taxon>Triparmaceae</taxon>
        <taxon>Triparma</taxon>
    </lineage>
</organism>
<dbReference type="GO" id="GO:0031966">
    <property type="term" value="C:mitochondrial membrane"/>
    <property type="evidence" value="ECO:0007669"/>
    <property type="project" value="TreeGrafter"/>
</dbReference>
<evidence type="ECO:0000313" key="3">
    <source>
        <dbReference type="Proteomes" id="UP001165065"/>
    </source>
</evidence>
<dbReference type="InterPro" id="IPR045325">
    <property type="entry name" value="TMEM70/TMEM186/TMEM223"/>
</dbReference>
<name>A0A9W7GF05_9STRA</name>
<dbReference type="PANTHER" id="PTHR13281">
    <property type="entry name" value="TRANSMEMBRANE PROTEIN 70, MITOCHONDRIAL"/>
    <property type="match status" value="1"/>
</dbReference>
<dbReference type="EMBL" id="BRYA01001452">
    <property type="protein sequence ID" value="GMI43390.1"/>
    <property type="molecule type" value="Genomic_DNA"/>
</dbReference>
<evidence type="ECO:0000256" key="1">
    <source>
        <dbReference type="SAM" id="Phobius"/>
    </source>
</evidence>
<dbReference type="Proteomes" id="UP001165065">
    <property type="component" value="Unassembled WGS sequence"/>
</dbReference>
<dbReference type="InterPro" id="IPR009724">
    <property type="entry name" value="TMEM70"/>
</dbReference>
<gene>
    <name evidence="2" type="ORF">TrCOL_g114</name>
</gene>
<keyword evidence="1" id="KW-0812">Transmembrane</keyword>
<dbReference type="Pfam" id="PF06979">
    <property type="entry name" value="TMEM70"/>
    <property type="match status" value="1"/>
</dbReference>
<keyword evidence="3" id="KW-1185">Reference proteome</keyword>
<dbReference type="GO" id="GO:0033615">
    <property type="term" value="P:mitochondrial proton-transporting ATP synthase complex assembly"/>
    <property type="evidence" value="ECO:0007669"/>
    <property type="project" value="TreeGrafter"/>
</dbReference>
<keyword evidence="1" id="KW-1133">Transmembrane helix</keyword>
<comment type="caution">
    <text evidence="2">The sequence shown here is derived from an EMBL/GenBank/DDBJ whole genome shotgun (WGS) entry which is preliminary data.</text>
</comment>
<feature type="transmembrane region" description="Helical" evidence="1">
    <location>
        <begin position="20"/>
        <end position="39"/>
    </location>
</feature>
<keyword evidence="1" id="KW-0472">Membrane</keyword>
<sequence>MPLLVYLNTGEVPLGGQVAVSGTALLAAAGSTVLLNYCVTPYVHSITKSGDSFSAVTANLFGMRTTTPFMLDQVVTPKDAKLSRPFCNFVANGVPMYIHGELFDDKAILKKLLLRPLTKSEQEGRSEGG</sequence>
<evidence type="ECO:0000313" key="2">
    <source>
        <dbReference type="EMBL" id="GMI43390.1"/>
    </source>
</evidence>
<dbReference type="OrthoDB" id="46081at2759"/>
<dbReference type="AlphaFoldDB" id="A0A9W7GF05"/>
<protein>
    <submittedName>
        <fullName evidence="2">Uncharacterized protein</fullName>
    </submittedName>
</protein>
<accession>A0A9W7GF05</accession>
<dbReference type="PANTHER" id="PTHR13281:SF0">
    <property type="entry name" value="TRANSMEMBRANE PROTEIN 70, MITOCHONDRIAL"/>
    <property type="match status" value="1"/>
</dbReference>
<reference evidence="3" key="1">
    <citation type="journal article" date="2023" name="Commun. Biol.">
        <title>Genome analysis of Parmales, the sister group of diatoms, reveals the evolutionary specialization of diatoms from phago-mixotrophs to photoautotrophs.</title>
        <authorList>
            <person name="Ban H."/>
            <person name="Sato S."/>
            <person name="Yoshikawa S."/>
            <person name="Yamada K."/>
            <person name="Nakamura Y."/>
            <person name="Ichinomiya M."/>
            <person name="Sato N."/>
            <person name="Blanc-Mathieu R."/>
            <person name="Endo H."/>
            <person name="Kuwata A."/>
            <person name="Ogata H."/>
        </authorList>
    </citation>
    <scope>NUCLEOTIDE SEQUENCE [LARGE SCALE GENOMIC DNA]</scope>
</reference>